<feature type="transmembrane region" description="Helical" evidence="1">
    <location>
        <begin position="46"/>
        <end position="73"/>
    </location>
</feature>
<sequence length="137" mass="15497">MISPTGDDGLGTTLVLLRQKFPEIVDRQKSKTDKQKHSMKALRGLFTFWTILVLLFSFFLFLCHRCVIINYFFARCFFFSMEPSKALVDIIHPSRPGSPVPFQSTSRKPDAGGANHITCLVILVLAGRRLVRNQGKP</sequence>
<proteinExistence type="predicted"/>
<name>A0A3F3QJH6_9EURO</name>
<evidence type="ECO:0000256" key="1">
    <source>
        <dbReference type="SAM" id="Phobius"/>
    </source>
</evidence>
<keyword evidence="1" id="KW-0472">Membrane</keyword>
<dbReference type="AlphaFoldDB" id="A0A3F3QJH6"/>
<dbReference type="Proteomes" id="UP000253729">
    <property type="component" value="Unassembled WGS sequence"/>
</dbReference>
<keyword evidence="3" id="KW-1185">Reference proteome</keyword>
<protein>
    <submittedName>
        <fullName evidence="2">Uncharacterized protein</fullName>
    </submittedName>
</protein>
<dbReference type="RefSeq" id="XP_026632297.1">
    <property type="nucleotide sequence ID" value="XM_026764131.1"/>
</dbReference>
<dbReference type="EMBL" id="KZ852032">
    <property type="protein sequence ID" value="RDH39275.1"/>
    <property type="molecule type" value="Genomic_DNA"/>
</dbReference>
<evidence type="ECO:0000313" key="2">
    <source>
        <dbReference type="EMBL" id="RDH39275.1"/>
    </source>
</evidence>
<keyword evidence="1" id="KW-1133">Transmembrane helix</keyword>
<reference evidence="2 3" key="1">
    <citation type="submission" date="2018-07" db="EMBL/GenBank/DDBJ databases">
        <title>The genomes of Aspergillus section Nigri reveals drivers in fungal speciation.</title>
        <authorList>
            <consortium name="DOE Joint Genome Institute"/>
            <person name="Vesth T.C."/>
            <person name="Nybo J."/>
            <person name="Theobald S."/>
            <person name="Brandl J."/>
            <person name="Frisvad J.C."/>
            <person name="Nielsen K.F."/>
            <person name="Lyhne E.K."/>
            <person name="Kogle M.E."/>
            <person name="Kuo A."/>
            <person name="Riley R."/>
            <person name="Clum A."/>
            <person name="Nolan M."/>
            <person name="Lipzen A."/>
            <person name="Salamov A."/>
            <person name="Henrissat B."/>
            <person name="Wiebenga A."/>
            <person name="De vries R.P."/>
            <person name="Grigoriev I.V."/>
            <person name="Mortensen U.H."/>
            <person name="Andersen M.R."/>
            <person name="Baker S.E."/>
        </authorList>
    </citation>
    <scope>NUCLEOTIDE SEQUENCE [LARGE SCALE GENOMIC DNA]</scope>
    <source>
        <strain evidence="2 3">CBS 139.54b</strain>
    </source>
</reference>
<dbReference type="GeneID" id="38132487"/>
<keyword evidence="1" id="KW-0812">Transmembrane</keyword>
<evidence type="ECO:0000313" key="3">
    <source>
        <dbReference type="Proteomes" id="UP000253729"/>
    </source>
</evidence>
<organism evidence="2 3">
    <name type="scientific">Aspergillus welwitschiae</name>
    <dbReference type="NCBI Taxonomy" id="1341132"/>
    <lineage>
        <taxon>Eukaryota</taxon>
        <taxon>Fungi</taxon>
        <taxon>Dikarya</taxon>
        <taxon>Ascomycota</taxon>
        <taxon>Pezizomycotina</taxon>
        <taxon>Eurotiomycetes</taxon>
        <taxon>Eurotiomycetidae</taxon>
        <taxon>Eurotiales</taxon>
        <taxon>Aspergillaceae</taxon>
        <taxon>Aspergillus</taxon>
        <taxon>Aspergillus subgen. Circumdati</taxon>
    </lineage>
</organism>
<gene>
    <name evidence="2" type="ORF">BDQ94DRAFT_132796</name>
</gene>
<accession>A0A3F3QJH6</accession>